<accession>A0A660L4M0</accession>
<dbReference type="RefSeq" id="WP_121443772.1">
    <property type="nucleotide sequence ID" value="NZ_RBIJ01000001.1"/>
</dbReference>
<evidence type="ECO:0000313" key="1">
    <source>
        <dbReference type="EMBL" id="RKQ88887.1"/>
    </source>
</evidence>
<sequence length="200" mass="21521">MASLTLAEQFTLRALTGRVVGEAIANAIGVKGTLGILTNKTYICASLTGAIEAAYVAHYGGTRRVVTTMAESEDQVKSALEGLAGSSLVFTAFGGEAGADVNLPLTRAFLRALKDTSCKADVFFHVRIWAPGFVKKVLEEDPSLAEGLKNRNVYTFTFDLEKGFFFFNRVVLGADNSLTLEKIAEAPIGVEHNELLRKSL</sequence>
<name>A0A660L4M0_9BACL</name>
<proteinExistence type="predicted"/>
<dbReference type="Proteomes" id="UP000267019">
    <property type="component" value="Unassembled WGS sequence"/>
</dbReference>
<dbReference type="EMBL" id="RBIJ01000001">
    <property type="protein sequence ID" value="RKQ88887.1"/>
    <property type="molecule type" value="Genomic_DNA"/>
</dbReference>
<gene>
    <name evidence="1" type="ORF">C7438_0536</name>
</gene>
<dbReference type="OrthoDB" id="9152152at2"/>
<reference evidence="1 2" key="1">
    <citation type="submission" date="2018-10" db="EMBL/GenBank/DDBJ databases">
        <title>Genomic Encyclopedia of Type Strains, Phase IV (KMG-IV): sequencing the most valuable type-strain genomes for metagenomic binning, comparative biology and taxonomic classification.</title>
        <authorList>
            <person name="Goeker M."/>
        </authorList>
    </citation>
    <scope>NUCLEOTIDE SEQUENCE [LARGE SCALE GENOMIC DNA]</scope>
    <source>
        <strain evidence="1 2">DSM 22653</strain>
    </source>
</reference>
<evidence type="ECO:0000313" key="2">
    <source>
        <dbReference type="Proteomes" id="UP000267019"/>
    </source>
</evidence>
<protein>
    <submittedName>
        <fullName evidence="1">Uncharacterized protein</fullName>
    </submittedName>
</protein>
<dbReference type="AlphaFoldDB" id="A0A660L4M0"/>
<organism evidence="1 2">
    <name type="scientific">Brockia lithotrophica</name>
    <dbReference type="NCBI Taxonomy" id="933949"/>
    <lineage>
        <taxon>Bacteria</taxon>
        <taxon>Bacillati</taxon>
        <taxon>Bacillota</taxon>
        <taxon>Bacilli</taxon>
        <taxon>Bacillales</taxon>
        <taxon>Bacillales Family X. Incertae Sedis</taxon>
        <taxon>Brockia</taxon>
    </lineage>
</organism>
<keyword evidence="2" id="KW-1185">Reference proteome</keyword>
<comment type="caution">
    <text evidence="1">The sequence shown here is derived from an EMBL/GenBank/DDBJ whole genome shotgun (WGS) entry which is preliminary data.</text>
</comment>